<accession>A0ACB8MGQ9</accession>
<protein>
    <submittedName>
        <fullName evidence="1">Protein RRP6-like 2</fullName>
    </submittedName>
</protein>
<evidence type="ECO:0000313" key="2">
    <source>
        <dbReference type="Proteomes" id="UP000829398"/>
    </source>
</evidence>
<evidence type="ECO:0000313" key="1">
    <source>
        <dbReference type="EMBL" id="KAH9784595.1"/>
    </source>
</evidence>
<organism evidence="1 2">
    <name type="scientific">Citrus sinensis</name>
    <name type="common">Sweet orange</name>
    <name type="synonym">Citrus aurantium var. sinensis</name>
    <dbReference type="NCBI Taxonomy" id="2711"/>
    <lineage>
        <taxon>Eukaryota</taxon>
        <taxon>Viridiplantae</taxon>
        <taxon>Streptophyta</taxon>
        <taxon>Embryophyta</taxon>
        <taxon>Tracheophyta</taxon>
        <taxon>Spermatophyta</taxon>
        <taxon>Magnoliopsida</taxon>
        <taxon>eudicotyledons</taxon>
        <taxon>Gunneridae</taxon>
        <taxon>Pentapetalae</taxon>
        <taxon>rosids</taxon>
        <taxon>malvids</taxon>
        <taxon>Sapindales</taxon>
        <taxon>Rutaceae</taxon>
        <taxon>Aurantioideae</taxon>
        <taxon>Citrus</taxon>
    </lineage>
</organism>
<dbReference type="Proteomes" id="UP000829398">
    <property type="component" value="Chromosome 3"/>
</dbReference>
<sequence length="908" mass="101157">MSDQDEQSRAQKAAQLTSPLSSSLSNLSSSSRSIPSNQDFHFFYNFPEFNQPVQEIANQSQLLLQSIGSSEIFNQPINFPDEVDISDAYDWLVDVNDNVFERMDVSFDEFSKVRGENGEGDGNEGGFQLVYGKNKKKGDIVGGSAPASVKVKDRKEKSKVPFHISTITKPQEEYKIVVNNANQPFQHVWLQKIEDSGRFIHPLDNLSVLDFVDKDIGDVEPVKPPSLEQTPFKLVEEVKDLKELAAKLKSVDEFAVKSDFCDYVLLINNAVVDLEHNQYRSFLGLTCLMQISTRTEDFVVDTLKLRVQVGPYLREVFKDPTKKKIEILCGFNGTLAYICAICLTQDRYQNADWRVRPLPDEMLRYAREDTHYLLYIYDIMKIKLSSMPKESENSDTPLTEVYKRSYDVCRQLYEKELLSENSYLHIYGLQGAGLNAQQLAVVAGLCEWRDVIARADDESTGYVLPNRTLIEIAKQLPTTAAKLRRLLKSKHSYIERYMGPVLSIIKNSMQNAANFEVIAQKLKEERMEVASEETEVLVLDTSSNLKIPNVGRESVDGVDALVGTTMPHPPAYTQLKQEPPKVGSSVAELDRNGLGSFAHPGEAIASENKEATHISTLSSSGQSRDLNACKSPSPRVVTEAAVQALKKPNRGFGALLGNPKRKFDGEKKDKEAMKLEQIKSSVNLPFHSIFARDEQLKPVDVMKSEPNKPDIPFPSSFGSGQQTKPIIEESNRVTVVSQSEEPAPAARSDTEDIITLEDDIDEEEQNLGNLETASAPGEDGSAGSALEMGKQDETMSLSDLSTSFQECFHSANNNRKPGKPERSEEPSGFLQLKPFDFEAARKQIEFGEDAKEKSAGVDGNKRKPVNSGDKKKVSAVDQAQKDDGTKELSQGRRRSAFPATGNRSATFR</sequence>
<dbReference type="EMBL" id="CM039172">
    <property type="protein sequence ID" value="KAH9784595.1"/>
    <property type="molecule type" value="Genomic_DNA"/>
</dbReference>
<name>A0ACB8MGQ9_CITSI</name>
<gene>
    <name evidence="1" type="ORF">KPL71_009709</name>
</gene>
<comment type="caution">
    <text evidence="1">The sequence shown here is derived from an EMBL/GenBank/DDBJ whole genome shotgun (WGS) entry which is preliminary data.</text>
</comment>
<keyword evidence="2" id="KW-1185">Reference proteome</keyword>
<proteinExistence type="predicted"/>
<reference evidence="2" key="1">
    <citation type="journal article" date="2023" name="Hortic. Res.">
        <title>A chromosome-level phased genome enabling allele-level studies in sweet orange: a case study on citrus Huanglongbing tolerance.</title>
        <authorList>
            <person name="Wu B."/>
            <person name="Yu Q."/>
            <person name="Deng Z."/>
            <person name="Duan Y."/>
            <person name="Luo F."/>
            <person name="Gmitter F. Jr."/>
        </authorList>
    </citation>
    <scope>NUCLEOTIDE SEQUENCE [LARGE SCALE GENOMIC DNA]</scope>
    <source>
        <strain evidence="2">cv. Valencia</strain>
    </source>
</reference>